<name>A0A3M7QCB2_BRAPC</name>
<reference evidence="1 2" key="1">
    <citation type="journal article" date="2018" name="Sci. Rep.">
        <title>Genomic signatures of local adaptation to the degree of environmental predictability in rotifers.</title>
        <authorList>
            <person name="Franch-Gras L."/>
            <person name="Hahn C."/>
            <person name="Garcia-Roger E.M."/>
            <person name="Carmona M.J."/>
            <person name="Serra M."/>
            <person name="Gomez A."/>
        </authorList>
    </citation>
    <scope>NUCLEOTIDE SEQUENCE [LARGE SCALE GENOMIC DNA]</scope>
    <source>
        <strain evidence="1">HYR1</strain>
    </source>
</reference>
<feature type="non-terminal residue" evidence="1">
    <location>
        <position position="1"/>
    </location>
</feature>
<accession>A0A3M7QCB2</accession>
<gene>
    <name evidence="1" type="ORF">BpHYR1_037421</name>
</gene>
<dbReference type="AlphaFoldDB" id="A0A3M7QCB2"/>
<keyword evidence="2" id="KW-1185">Reference proteome</keyword>
<dbReference type="EMBL" id="REGN01006615">
    <property type="protein sequence ID" value="RNA08824.1"/>
    <property type="molecule type" value="Genomic_DNA"/>
</dbReference>
<sequence length="76" mass="9013">IVLISNKAVYFKVNLSQDFDKNIHLFIYLIFGLRISSSLKTLRIFSSQKKLHEQITRDFIHQPNTQFFLNIQSLKN</sequence>
<evidence type="ECO:0000313" key="1">
    <source>
        <dbReference type="EMBL" id="RNA08824.1"/>
    </source>
</evidence>
<dbReference type="Proteomes" id="UP000276133">
    <property type="component" value="Unassembled WGS sequence"/>
</dbReference>
<comment type="caution">
    <text evidence="1">The sequence shown here is derived from an EMBL/GenBank/DDBJ whole genome shotgun (WGS) entry which is preliminary data.</text>
</comment>
<evidence type="ECO:0000313" key="2">
    <source>
        <dbReference type="Proteomes" id="UP000276133"/>
    </source>
</evidence>
<proteinExistence type="predicted"/>
<organism evidence="1 2">
    <name type="scientific">Brachionus plicatilis</name>
    <name type="common">Marine rotifer</name>
    <name type="synonym">Brachionus muelleri</name>
    <dbReference type="NCBI Taxonomy" id="10195"/>
    <lineage>
        <taxon>Eukaryota</taxon>
        <taxon>Metazoa</taxon>
        <taxon>Spiralia</taxon>
        <taxon>Gnathifera</taxon>
        <taxon>Rotifera</taxon>
        <taxon>Eurotatoria</taxon>
        <taxon>Monogononta</taxon>
        <taxon>Pseudotrocha</taxon>
        <taxon>Ploima</taxon>
        <taxon>Brachionidae</taxon>
        <taxon>Brachionus</taxon>
    </lineage>
</organism>
<protein>
    <submittedName>
        <fullName evidence="1">Uncharacterized protein</fullName>
    </submittedName>
</protein>